<accession>A0A158IVT8</accession>
<gene>
    <name evidence="1" type="ORF">AWB65_05428</name>
</gene>
<evidence type="ECO:0000313" key="2">
    <source>
        <dbReference type="Proteomes" id="UP000054977"/>
    </source>
</evidence>
<keyword evidence="2" id="KW-1185">Reference proteome</keyword>
<proteinExistence type="predicted"/>
<dbReference type="Proteomes" id="UP000054977">
    <property type="component" value="Unassembled WGS sequence"/>
</dbReference>
<dbReference type="EMBL" id="FCNW02000044">
    <property type="protein sequence ID" value="SAL60220.1"/>
    <property type="molecule type" value="Genomic_DNA"/>
</dbReference>
<dbReference type="AlphaFoldDB" id="A0A158IVT8"/>
<name>A0A158IVT8_9BURK</name>
<reference evidence="1" key="1">
    <citation type="submission" date="2016-01" db="EMBL/GenBank/DDBJ databases">
        <authorList>
            <person name="Peeters C."/>
        </authorList>
    </citation>
    <scope>NUCLEOTIDE SEQUENCE [LARGE SCALE GENOMIC DNA]</scope>
    <source>
        <strain evidence="1">LMG 22934</strain>
    </source>
</reference>
<comment type="caution">
    <text evidence="1">The sequence shown here is derived from an EMBL/GenBank/DDBJ whole genome shotgun (WGS) entry which is preliminary data.</text>
</comment>
<organism evidence="1 2">
    <name type="scientific">Caballeronia humi</name>
    <dbReference type="NCBI Taxonomy" id="326474"/>
    <lineage>
        <taxon>Bacteria</taxon>
        <taxon>Pseudomonadati</taxon>
        <taxon>Pseudomonadota</taxon>
        <taxon>Betaproteobacteria</taxon>
        <taxon>Burkholderiales</taxon>
        <taxon>Burkholderiaceae</taxon>
        <taxon>Caballeronia</taxon>
    </lineage>
</organism>
<sequence length="67" mass="7161">MSNVPEIRVERQAGGWVWAAIMPNAAGAAPQVLHQSLEAFPSEEAALSDARKILQKFQIQSAAQGST</sequence>
<protein>
    <submittedName>
        <fullName evidence="1">Uncharacterized protein</fullName>
    </submittedName>
</protein>
<evidence type="ECO:0000313" key="1">
    <source>
        <dbReference type="EMBL" id="SAL60220.1"/>
    </source>
</evidence>